<evidence type="ECO:0000313" key="2">
    <source>
        <dbReference type="RefSeq" id="XP_036369691.1"/>
    </source>
</evidence>
<reference evidence="2" key="1">
    <citation type="submission" date="2025-08" db="UniProtKB">
        <authorList>
            <consortium name="RefSeq"/>
        </authorList>
    </citation>
    <scope>IDENTIFICATION</scope>
</reference>
<keyword evidence="1" id="KW-1185">Reference proteome</keyword>
<gene>
    <name evidence="2" type="primary">LOC115224825</name>
</gene>
<proteinExistence type="predicted"/>
<accession>A0A7E6FPS9</accession>
<protein>
    <submittedName>
        <fullName evidence="2">Uncharacterized protein LOC115224825 isoform X2</fullName>
    </submittedName>
</protein>
<organism evidence="1 2">
    <name type="scientific">Octopus sinensis</name>
    <name type="common">East Asian common octopus</name>
    <dbReference type="NCBI Taxonomy" id="2607531"/>
    <lineage>
        <taxon>Eukaryota</taxon>
        <taxon>Metazoa</taxon>
        <taxon>Spiralia</taxon>
        <taxon>Lophotrochozoa</taxon>
        <taxon>Mollusca</taxon>
        <taxon>Cephalopoda</taxon>
        <taxon>Coleoidea</taxon>
        <taxon>Octopodiformes</taxon>
        <taxon>Octopoda</taxon>
        <taxon>Incirrata</taxon>
        <taxon>Octopodidae</taxon>
        <taxon>Octopus</taxon>
    </lineage>
</organism>
<dbReference type="AlphaFoldDB" id="A0A7E6FPS9"/>
<name>A0A7E6FPS9_9MOLL</name>
<evidence type="ECO:0000313" key="1">
    <source>
        <dbReference type="Proteomes" id="UP000515154"/>
    </source>
</evidence>
<sequence>MVKAKFHVSSFLSSAEPCCNEQKRHDNSYQEIDYSQKVSPNDTQRPLPKKPSSNSLIDTYMEMGKSSNTLKRPVPYINSVNEGQESSASGEEEYNALSLVSYPSLRDCSMSSETALKVPDTAEPNPNRVQPANVTEAARVEPARVHPLRGDFGPAYQDAISIHTNSNYSPPLHYIQQAQATQTGIVHPQCVHYTQPMNKTRNREYM</sequence>
<dbReference type="Proteomes" id="UP000515154">
    <property type="component" value="Linkage group LG26"/>
</dbReference>
<dbReference type="RefSeq" id="XP_036369691.1">
    <property type="nucleotide sequence ID" value="XM_036513798.1"/>
</dbReference>